<dbReference type="AlphaFoldDB" id="A0A316YMG3"/>
<name>A0A316YMG3_9BASI</name>
<evidence type="ECO:0000256" key="5">
    <source>
        <dbReference type="SAM" id="MobiDB-lite"/>
    </source>
</evidence>
<evidence type="ECO:0000256" key="3">
    <source>
        <dbReference type="ARBA" id="ARBA00023274"/>
    </source>
</evidence>
<keyword evidence="2 4" id="KW-0689">Ribosomal protein</keyword>
<dbReference type="InterPro" id="IPR001063">
    <property type="entry name" value="Ribosomal_uL22"/>
</dbReference>
<dbReference type="STRING" id="215250.A0A316YMG3"/>
<sequence>MKVRAEPMLRTAARAGLYGASSSRLTLTPIRHFSSSRAASRSVLDSLAGLGNRLGINTNPLYRGLGAKTPEEKAKRALEDSVRSDPEKSRRRLLRKRWGAPKMIEVSSSTQGGAAKKREAIPAPPRFAGRTAKTTRLEERVTEHKYSTAAFRISPRKLKVLADQIGGGKPIDFAILQMQFSPKRAARRIKSTLALARDHAVAKGMERSRLVVSEAWVGKGMKFRKMEPKGRARTGVRESFQSRLSIVLREGKTWDEKQNEKLAKEKKRIRSIGTGGVVRTQRPLVNTFQRPGWQW</sequence>
<dbReference type="FunCoup" id="A0A316YMG3">
    <property type="interactions" value="32"/>
</dbReference>
<comment type="similarity">
    <text evidence="1 4">Belongs to the universal ribosomal protein uL22 family.</text>
</comment>
<dbReference type="InterPro" id="IPR047867">
    <property type="entry name" value="Ribosomal_uL22_bac/org-type"/>
</dbReference>
<dbReference type="Gene3D" id="3.90.470.10">
    <property type="entry name" value="Ribosomal protein L22/L17"/>
    <property type="match status" value="1"/>
</dbReference>
<dbReference type="SUPFAM" id="SSF54843">
    <property type="entry name" value="Ribosomal protein L22"/>
    <property type="match status" value="1"/>
</dbReference>
<dbReference type="Pfam" id="PF00237">
    <property type="entry name" value="Ribosomal_L22"/>
    <property type="match status" value="1"/>
</dbReference>
<evidence type="ECO:0000313" key="7">
    <source>
        <dbReference type="Proteomes" id="UP000245768"/>
    </source>
</evidence>
<keyword evidence="3 4" id="KW-0687">Ribonucleoprotein</keyword>
<feature type="compositionally biased region" description="Basic and acidic residues" evidence="5">
    <location>
        <begin position="69"/>
        <end position="88"/>
    </location>
</feature>
<organism evidence="6 7">
    <name type="scientific">Acaromyces ingoldii</name>
    <dbReference type="NCBI Taxonomy" id="215250"/>
    <lineage>
        <taxon>Eukaryota</taxon>
        <taxon>Fungi</taxon>
        <taxon>Dikarya</taxon>
        <taxon>Basidiomycota</taxon>
        <taxon>Ustilaginomycotina</taxon>
        <taxon>Exobasidiomycetes</taxon>
        <taxon>Exobasidiales</taxon>
        <taxon>Cryptobasidiaceae</taxon>
        <taxon>Acaromyces</taxon>
    </lineage>
</organism>
<dbReference type="Proteomes" id="UP000245768">
    <property type="component" value="Unassembled WGS sequence"/>
</dbReference>
<dbReference type="InParanoid" id="A0A316YMG3"/>
<reference evidence="6 7" key="1">
    <citation type="journal article" date="2018" name="Mol. Biol. Evol.">
        <title>Broad Genomic Sampling Reveals a Smut Pathogenic Ancestry of the Fungal Clade Ustilaginomycotina.</title>
        <authorList>
            <person name="Kijpornyongpan T."/>
            <person name="Mondo S.J."/>
            <person name="Barry K."/>
            <person name="Sandor L."/>
            <person name="Lee J."/>
            <person name="Lipzen A."/>
            <person name="Pangilinan J."/>
            <person name="LaButti K."/>
            <person name="Hainaut M."/>
            <person name="Henrissat B."/>
            <person name="Grigoriev I.V."/>
            <person name="Spatafora J.W."/>
            <person name="Aime M.C."/>
        </authorList>
    </citation>
    <scope>NUCLEOTIDE SEQUENCE [LARGE SCALE GENOMIC DNA]</scope>
    <source>
        <strain evidence="6 7">MCA 4198</strain>
    </source>
</reference>
<dbReference type="GO" id="GO:0005762">
    <property type="term" value="C:mitochondrial large ribosomal subunit"/>
    <property type="evidence" value="ECO:0007669"/>
    <property type="project" value="TreeGrafter"/>
</dbReference>
<dbReference type="EMBL" id="KZ819636">
    <property type="protein sequence ID" value="PWN90256.1"/>
    <property type="molecule type" value="Genomic_DNA"/>
</dbReference>
<dbReference type="PANTHER" id="PTHR13501:SF8">
    <property type="entry name" value="LARGE RIBOSOMAL SUBUNIT PROTEIN UL22M"/>
    <property type="match status" value="1"/>
</dbReference>
<dbReference type="RefSeq" id="XP_025377454.1">
    <property type="nucleotide sequence ID" value="XM_025519619.1"/>
</dbReference>
<evidence type="ECO:0000313" key="6">
    <source>
        <dbReference type="EMBL" id="PWN90256.1"/>
    </source>
</evidence>
<feature type="region of interest" description="Disordered" evidence="5">
    <location>
        <begin position="62"/>
        <end position="91"/>
    </location>
</feature>
<dbReference type="GeneID" id="37041535"/>
<evidence type="ECO:0000256" key="1">
    <source>
        <dbReference type="ARBA" id="ARBA00009451"/>
    </source>
</evidence>
<keyword evidence="7" id="KW-1185">Reference proteome</keyword>
<evidence type="ECO:0000256" key="4">
    <source>
        <dbReference type="RuleBase" id="RU004005"/>
    </source>
</evidence>
<gene>
    <name evidence="6" type="ORF">FA10DRAFT_251669</name>
</gene>
<evidence type="ECO:0000256" key="2">
    <source>
        <dbReference type="ARBA" id="ARBA00022980"/>
    </source>
</evidence>
<dbReference type="PANTHER" id="PTHR13501">
    <property type="entry name" value="CHLOROPLAST 50S RIBOSOMAL PROTEIN L22-RELATED"/>
    <property type="match status" value="1"/>
</dbReference>
<protein>
    <submittedName>
        <fullName evidence="6">Ribosomal protein L22</fullName>
    </submittedName>
</protein>
<accession>A0A316YMG3</accession>
<dbReference type="GO" id="GO:0003735">
    <property type="term" value="F:structural constituent of ribosome"/>
    <property type="evidence" value="ECO:0007669"/>
    <property type="project" value="InterPro"/>
</dbReference>
<dbReference type="GO" id="GO:0006412">
    <property type="term" value="P:translation"/>
    <property type="evidence" value="ECO:0007669"/>
    <property type="project" value="InterPro"/>
</dbReference>
<dbReference type="OrthoDB" id="416470at2759"/>
<proteinExistence type="inferred from homology"/>
<dbReference type="InterPro" id="IPR036394">
    <property type="entry name" value="Ribosomal_uL22_sf"/>
</dbReference>